<dbReference type="RefSeq" id="XP_016269458.1">
    <property type="nucleotide sequence ID" value="XM_016420143.1"/>
</dbReference>
<evidence type="ECO:0000256" key="1">
    <source>
        <dbReference type="SAM" id="MobiDB-lite"/>
    </source>
</evidence>
<protein>
    <submittedName>
        <fullName evidence="2">Uncharacterized protein</fullName>
    </submittedName>
</protein>
<dbReference type="AlphaFoldDB" id="M7X3W2"/>
<dbReference type="HOGENOM" id="CLU_2559585_0_0_1"/>
<evidence type="ECO:0000313" key="3">
    <source>
        <dbReference type="Proteomes" id="UP000016926"/>
    </source>
</evidence>
<dbReference type="Proteomes" id="UP000016926">
    <property type="component" value="Unassembled WGS sequence"/>
</dbReference>
<feature type="compositionally biased region" description="Basic and acidic residues" evidence="1">
    <location>
        <begin position="33"/>
        <end position="42"/>
    </location>
</feature>
<name>M7X3W2_RHOT1</name>
<feature type="region of interest" description="Disordered" evidence="1">
    <location>
        <begin position="1"/>
        <end position="43"/>
    </location>
</feature>
<proteinExistence type="predicted"/>
<dbReference type="EMBL" id="KB722682">
    <property type="protein sequence ID" value="EMS18339.1"/>
    <property type="molecule type" value="Genomic_DNA"/>
</dbReference>
<dbReference type="GeneID" id="27370495"/>
<accession>M7X3W2</accession>
<feature type="region of interest" description="Disordered" evidence="1">
    <location>
        <begin position="60"/>
        <end position="82"/>
    </location>
</feature>
<organism evidence="2 3">
    <name type="scientific">Rhodotorula toruloides (strain NP11)</name>
    <name type="common">Yeast</name>
    <name type="synonym">Rhodosporidium toruloides</name>
    <dbReference type="NCBI Taxonomy" id="1130832"/>
    <lineage>
        <taxon>Eukaryota</taxon>
        <taxon>Fungi</taxon>
        <taxon>Dikarya</taxon>
        <taxon>Basidiomycota</taxon>
        <taxon>Pucciniomycotina</taxon>
        <taxon>Microbotryomycetes</taxon>
        <taxon>Sporidiobolales</taxon>
        <taxon>Sporidiobolaceae</taxon>
        <taxon>Rhodotorula</taxon>
    </lineage>
</organism>
<gene>
    <name evidence="2" type="ORF">RHTO_06482</name>
</gene>
<evidence type="ECO:0000313" key="2">
    <source>
        <dbReference type="EMBL" id="EMS18339.1"/>
    </source>
</evidence>
<reference evidence="2 3" key="1">
    <citation type="journal article" date="2012" name="Nat. Commun.">
        <title>A multi-omic map of the lipid-producing yeast Rhodosporidium toruloides.</title>
        <authorList>
            <person name="Zhu Z."/>
            <person name="Zhang S."/>
            <person name="Liu H."/>
            <person name="Shen H."/>
            <person name="Lin X."/>
            <person name="Yang F."/>
            <person name="Zhou Y.J."/>
            <person name="Jin G."/>
            <person name="Ye M."/>
            <person name="Zou H."/>
            <person name="Zou H."/>
            <person name="Zhao Z.K."/>
        </authorList>
    </citation>
    <scope>NUCLEOTIDE SEQUENCE [LARGE SCALE GENOMIC DNA]</scope>
    <source>
        <strain evidence="2 3">NP11</strain>
    </source>
</reference>
<keyword evidence="3" id="KW-1185">Reference proteome</keyword>
<sequence length="82" mass="9210">MEPEAEALFSAIETAFGASSATETAGACEEERDSQKEREHRKISLPRRFRNVCMHTQIRQHRSAGSQVDWKVEPPSKSLSHG</sequence>